<comment type="caution">
    <text evidence="1">The sequence shown here is derived from an EMBL/GenBank/DDBJ whole genome shotgun (WGS) entry which is preliminary data.</text>
</comment>
<name>A0A162CTB7_9CRUS</name>
<reference evidence="1 2" key="1">
    <citation type="submission" date="2016-03" db="EMBL/GenBank/DDBJ databases">
        <title>EvidentialGene: Evidence-directed Construction of Genes on Genomes.</title>
        <authorList>
            <person name="Gilbert D.G."/>
            <person name="Choi J.-H."/>
            <person name="Mockaitis K."/>
            <person name="Colbourne J."/>
            <person name="Pfrender M."/>
        </authorList>
    </citation>
    <scope>NUCLEOTIDE SEQUENCE [LARGE SCALE GENOMIC DNA]</scope>
    <source>
        <strain evidence="1 2">Xinb3</strain>
        <tissue evidence="1">Complete organism</tissue>
    </source>
</reference>
<evidence type="ECO:0000313" key="1">
    <source>
        <dbReference type="EMBL" id="KZR98883.1"/>
    </source>
</evidence>
<sequence>MDSVLATGSVQSHQTPGVVSENPASTGNTTRPHATVVAVLGGCSPSSAPPRHSGVSVPDLSIPGSIQHHPTDVPLKGQRKRLAKLLTQAPKKHFFDGMGFKSNNIQSKHVSLHQL</sequence>
<dbReference type="AlphaFoldDB" id="A0A162CTB7"/>
<dbReference type="Proteomes" id="UP000076858">
    <property type="component" value="Unassembled WGS sequence"/>
</dbReference>
<organism evidence="1 2">
    <name type="scientific">Daphnia magna</name>
    <dbReference type="NCBI Taxonomy" id="35525"/>
    <lineage>
        <taxon>Eukaryota</taxon>
        <taxon>Metazoa</taxon>
        <taxon>Ecdysozoa</taxon>
        <taxon>Arthropoda</taxon>
        <taxon>Crustacea</taxon>
        <taxon>Branchiopoda</taxon>
        <taxon>Diplostraca</taxon>
        <taxon>Cladocera</taxon>
        <taxon>Anomopoda</taxon>
        <taxon>Daphniidae</taxon>
        <taxon>Daphnia</taxon>
    </lineage>
</organism>
<accession>A0A162CTB7</accession>
<dbReference type="EMBL" id="LRGB01015475">
    <property type="protein sequence ID" value="KZR98883.1"/>
    <property type="molecule type" value="Genomic_DNA"/>
</dbReference>
<keyword evidence="2" id="KW-1185">Reference proteome</keyword>
<gene>
    <name evidence="1" type="ORF">APZ42_005492</name>
</gene>
<proteinExistence type="predicted"/>
<evidence type="ECO:0000313" key="2">
    <source>
        <dbReference type="Proteomes" id="UP000076858"/>
    </source>
</evidence>
<protein>
    <submittedName>
        <fullName evidence="1">Uncharacterized protein</fullName>
    </submittedName>
</protein>